<dbReference type="InterPro" id="IPR005119">
    <property type="entry name" value="LysR_subst-bd"/>
</dbReference>
<dbReference type="Pfam" id="PF03466">
    <property type="entry name" value="LysR_substrate"/>
    <property type="match status" value="1"/>
</dbReference>
<evidence type="ECO:0000313" key="7">
    <source>
        <dbReference type="EMBL" id="MBF4373422.1"/>
    </source>
</evidence>
<proteinExistence type="inferred from homology"/>
<dbReference type="EMBL" id="CP034672">
    <property type="protein sequence ID" value="AZS25285.1"/>
    <property type="molecule type" value="Genomic_DNA"/>
</dbReference>
<keyword evidence="3" id="KW-0238">DNA-binding</keyword>
<accession>A0A1Q1KZM1</accession>
<evidence type="ECO:0000313" key="6">
    <source>
        <dbReference type="EMBL" id="AZS25285.1"/>
    </source>
</evidence>
<dbReference type="GO" id="GO:0003700">
    <property type="term" value="F:DNA-binding transcription factor activity"/>
    <property type="evidence" value="ECO:0007669"/>
    <property type="project" value="InterPro"/>
</dbReference>
<dbReference type="InterPro" id="IPR000847">
    <property type="entry name" value="LysR_HTH_N"/>
</dbReference>
<evidence type="ECO:0000256" key="4">
    <source>
        <dbReference type="ARBA" id="ARBA00023163"/>
    </source>
</evidence>
<protein>
    <submittedName>
        <fullName evidence="6">LysR family transcriptional regulator</fullName>
    </submittedName>
</protein>
<dbReference type="Proteomes" id="UP000256923">
    <property type="component" value="Chromosome 1"/>
</dbReference>
<name>A0A1Q1KZM1_VIBAN</name>
<keyword evidence="9" id="KW-1185">Reference proteome</keyword>
<evidence type="ECO:0000313" key="9">
    <source>
        <dbReference type="Proteomes" id="UP000726136"/>
    </source>
</evidence>
<dbReference type="Proteomes" id="UP000726136">
    <property type="component" value="Unassembled WGS sequence"/>
</dbReference>
<evidence type="ECO:0000256" key="1">
    <source>
        <dbReference type="ARBA" id="ARBA00009437"/>
    </source>
</evidence>
<dbReference type="GO" id="GO:0006351">
    <property type="term" value="P:DNA-templated transcription"/>
    <property type="evidence" value="ECO:0007669"/>
    <property type="project" value="TreeGrafter"/>
</dbReference>
<dbReference type="SUPFAM" id="SSF46785">
    <property type="entry name" value="Winged helix' DNA-binding domain"/>
    <property type="match status" value="1"/>
</dbReference>
<dbReference type="GeneID" id="83861082"/>
<dbReference type="InterPro" id="IPR058163">
    <property type="entry name" value="LysR-type_TF_proteobact-type"/>
</dbReference>
<dbReference type="PANTHER" id="PTHR30537">
    <property type="entry name" value="HTH-TYPE TRANSCRIPTIONAL REGULATOR"/>
    <property type="match status" value="1"/>
</dbReference>
<dbReference type="GO" id="GO:0043565">
    <property type="term" value="F:sequence-specific DNA binding"/>
    <property type="evidence" value="ECO:0007669"/>
    <property type="project" value="TreeGrafter"/>
</dbReference>
<dbReference type="Pfam" id="PF00126">
    <property type="entry name" value="HTH_1"/>
    <property type="match status" value="1"/>
</dbReference>
<evidence type="ECO:0000313" key="8">
    <source>
        <dbReference type="Proteomes" id="UP000256923"/>
    </source>
</evidence>
<dbReference type="SUPFAM" id="SSF53850">
    <property type="entry name" value="Periplasmic binding protein-like II"/>
    <property type="match status" value="1"/>
</dbReference>
<dbReference type="PROSITE" id="PS50931">
    <property type="entry name" value="HTH_LYSR"/>
    <property type="match status" value="1"/>
</dbReference>
<dbReference type="EMBL" id="RDPI01000010">
    <property type="protein sequence ID" value="MBF4373422.1"/>
    <property type="molecule type" value="Genomic_DNA"/>
</dbReference>
<reference evidence="7 9" key="2">
    <citation type="journal article" date="2021" name="PeerJ">
        <title>Analysis of 44 Vibrio anguillarum genomes reveals high genetic diversity.</title>
        <authorList>
            <person name="Hansen M.J."/>
            <person name="Dalsgaard I."/>
        </authorList>
    </citation>
    <scope>NUCLEOTIDE SEQUENCE [LARGE SCALE GENOMIC DNA]</scope>
    <source>
        <strain evidence="7 9">040915-1/1B</strain>
    </source>
</reference>
<dbReference type="AlphaFoldDB" id="A0A1Q1KZM1"/>
<organism evidence="6 8">
    <name type="scientific">Vibrio anguillarum</name>
    <name type="common">Listonella anguillarum</name>
    <dbReference type="NCBI Taxonomy" id="55601"/>
    <lineage>
        <taxon>Bacteria</taxon>
        <taxon>Pseudomonadati</taxon>
        <taxon>Pseudomonadota</taxon>
        <taxon>Gammaproteobacteria</taxon>
        <taxon>Vibrionales</taxon>
        <taxon>Vibrionaceae</taxon>
        <taxon>Vibrio</taxon>
    </lineage>
</organism>
<keyword evidence="2" id="KW-0805">Transcription regulation</keyword>
<keyword evidence="4" id="KW-0804">Transcription</keyword>
<evidence type="ECO:0000256" key="2">
    <source>
        <dbReference type="ARBA" id="ARBA00023015"/>
    </source>
</evidence>
<reference evidence="6 8" key="1">
    <citation type="submission" date="2018-12" db="EMBL/GenBank/DDBJ databases">
        <title>Characterization and Draft Genome of Vibrio anguillarum J360 Marine Pathogen Isolated from an Outbreak in Lumpfish (Cyclopterus lumpus).</title>
        <authorList>
            <person name="Vasquez J.I."/>
            <person name="Cao T."/>
            <person name="Chakraborty S."/>
            <person name="Gnanagobal H."/>
            <person name="Wescot J."/>
            <person name="Boyce D."/>
            <person name="Santander J."/>
        </authorList>
    </citation>
    <scope>NUCLEOTIDE SEQUENCE [LARGE SCALE GENOMIC DNA]</scope>
    <source>
        <strain evidence="6 8">J360</strain>
    </source>
</reference>
<comment type="similarity">
    <text evidence="1">Belongs to the LysR transcriptional regulatory family.</text>
</comment>
<gene>
    <name evidence="6" type="ORF">DYL72_09845</name>
    <name evidence="7" type="ORF">EAY46_10045</name>
</gene>
<evidence type="ECO:0000256" key="3">
    <source>
        <dbReference type="ARBA" id="ARBA00023125"/>
    </source>
</evidence>
<dbReference type="Gene3D" id="3.40.190.290">
    <property type="match status" value="1"/>
</dbReference>
<dbReference type="InterPro" id="IPR036388">
    <property type="entry name" value="WH-like_DNA-bd_sf"/>
</dbReference>
<dbReference type="PANTHER" id="PTHR30537:SF66">
    <property type="entry name" value="IRON-REGULATED VIRULENCE REGULATORY PROTEIN IRGB"/>
    <property type="match status" value="1"/>
</dbReference>
<dbReference type="RefSeq" id="WP_019282284.1">
    <property type="nucleotide sequence ID" value="NZ_CP011464.1"/>
</dbReference>
<evidence type="ECO:0000259" key="5">
    <source>
        <dbReference type="PROSITE" id="PS50931"/>
    </source>
</evidence>
<sequence>MHDFSAIKAFHALCQYKSLTAAAKALEQPKSTLSRRLASLENDLGQALIARQGNRLTLTKAGQVFAVYTEQLLELAEKSHEALQEFNNQISGEMTLVVHPNLIRGWLSNVLDEFMQTHTEINIRLYSQYVAEESHLEPDLLIWIGPFAQQGWRRELLGHWQYSPYASPHYLANNDMPEHPQDLVKHPWIDFIAFRQEALALIHPIHGSYLLPALTSRLQSDNLAMQADAIAKGRGIGLLPTWFAKGFEQAHPNSVQACLPEWLSPPTEISCHYPAGRHPLKLRLFIDALRQACPEEWKAP</sequence>
<dbReference type="Gene3D" id="1.10.10.10">
    <property type="entry name" value="Winged helix-like DNA-binding domain superfamily/Winged helix DNA-binding domain"/>
    <property type="match status" value="1"/>
</dbReference>
<dbReference type="InterPro" id="IPR036390">
    <property type="entry name" value="WH_DNA-bd_sf"/>
</dbReference>
<feature type="domain" description="HTH lysR-type" evidence="5">
    <location>
        <begin position="1"/>
        <end position="59"/>
    </location>
</feature>